<dbReference type="Proteomes" id="UP000027730">
    <property type="component" value="Unassembled WGS sequence"/>
</dbReference>
<sequence>MDTLVQTLRRFAVVEVLGVKVATEVEATIANIQEIKNHMIEIILPKIERVLDCTPEVAHEDQPAETRTYIHQLQAKSDMKDLVKVLGMLFRLCATLVGTNPKYRRHYTPAQIDRTIMILRYHLEHDSMKHWRKTTTAFGQMTECDVRRDKHENVFTPECDHAYCFPCLNQLSKQFIRQESTFPVSCCNHEVSYGQVQKESELHVRIQFAAAQEEYSRHHPYRKIGNPLISISRDRSLTKNFSHTSMTGIISSIVATSVGAGDTSTDAAVAQHSPLPTGKCTMGDAGLESLARTQGWQTCNRCKSVVQLSMGCNHVTCRCGHQFCYVCGAPWKTCGCQQWSERNLQQILAIQNREEPLPAGGICCVRHDWWIERGRAPCGECGRRRRALRCRNCPSVTCRECRDRAGAFGLLGIGERNLSKTSTGDKHVSMDKCILQANHTPFSTTNTRLQRAQPRAFSSDAPKLFSSDRPFFSNDSLVVFSATDTSFEDGPFPRQTSFFSVPGVHFKQLRQPAKFPFITSTLNSSSFSFQQSAFNVRMLSQPLPWKQHTSFSSNDLRLFTPATNSVRSIQRLLSV</sequence>
<evidence type="ECO:0000313" key="7">
    <source>
        <dbReference type="Proteomes" id="UP000027730"/>
    </source>
</evidence>
<keyword evidence="4" id="KW-0862">Zinc</keyword>
<name>A0A074X9F6_9PEZI</name>
<dbReference type="RefSeq" id="XP_013425568.1">
    <property type="nucleotide sequence ID" value="XM_013570114.1"/>
</dbReference>
<evidence type="ECO:0000256" key="2">
    <source>
        <dbReference type="ARBA" id="ARBA00022771"/>
    </source>
</evidence>
<dbReference type="EMBL" id="KL584714">
    <property type="protein sequence ID" value="KEQ71256.1"/>
    <property type="molecule type" value="Genomic_DNA"/>
</dbReference>
<dbReference type="HOGENOM" id="CLU_474042_0_0_1"/>
<evidence type="ECO:0000256" key="4">
    <source>
        <dbReference type="ARBA" id="ARBA00022833"/>
    </source>
</evidence>
<feature type="domain" description="IBR" evidence="5">
    <location>
        <begin position="290"/>
        <end position="333"/>
    </location>
</feature>
<organism evidence="6 7">
    <name type="scientific">Aureobasidium namibiae CBS 147.97</name>
    <dbReference type="NCBI Taxonomy" id="1043004"/>
    <lineage>
        <taxon>Eukaryota</taxon>
        <taxon>Fungi</taxon>
        <taxon>Dikarya</taxon>
        <taxon>Ascomycota</taxon>
        <taxon>Pezizomycotina</taxon>
        <taxon>Dothideomycetes</taxon>
        <taxon>Dothideomycetidae</taxon>
        <taxon>Dothideales</taxon>
        <taxon>Saccotheciaceae</taxon>
        <taxon>Aureobasidium</taxon>
    </lineage>
</organism>
<dbReference type="GeneID" id="25413859"/>
<evidence type="ECO:0000256" key="3">
    <source>
        <dbReference type="ARBA" id="ARBA00022786"/>
    </source>
</evidence>
<keyword evidence="7" id="KW-1185">Reference proteome</keyword>
<accession>A0A074X9F6</accession>
<dbReference type="OrthoDB" id="9977870at2759"/>
<dbReference type="STRING" id="1043004.A0A074X9F6"/>
<evidence type="ECO:0000256" key="1">
    <source>
        <dbReference type="ARBA" id="ARBA00022723"/>
    </source>
</evidence>
<keyword evidence="3" id="KW-0833">Ubl conjugation pathway</keyword>
<protein>
    <recommendedName>
        <fullName evidence="5">IBR domain-containing protein</fullName>
    </recommendedName>
</protein>
<evidence type="ECO:0000313" key="6">
    <source>
        <dbReference type="EMBL" id="KEQ71256.1"/>
    </source>
</evidence>
<dbReference type="CDD" id="cd22584">
    <property type="entry name" value="Rcat_RBR_unk"/>
    <property type="match status" value="1"/>
</dbReference>
<gene>
    <name evidence="6" type="ORF">M436DRAFT_65408</name>
</gene>
<evidence type="ECO:0000259" key="5">
    <source>
        <dbReference type="Pfam" id="PF01485"/>
    </source>
</evidence>
<keyword evidence="2" id="KW-0863">Zinc-finger</keyword>
<keyword evidence="1" id="KW-0479">Metal-binding</keyword>
<dbReference type="AlphaFoldDB" id="A0A074X9F6"/>
<dbReference type="Pfam" id="PF01485">
    <property type="entry name" value="IBR"/>
    <property type="match status" value="1"/>
</dbReference>
<dbReference type="GO" id="GO:0008270">
    <property type="term" value="F:zinc ion binding"/>
    <property type="evidence" value="ECO:0007669"/>
    <property type="project" value="UniProtKB-KW"/>
</dbReference>
<dbReference type="SUPFAM" id="SSF57850">
    <property type="entry name" value="RING/U-box"/>
    <property type="match status" value="1"/>
</dbReference>
<dbReference type="Gene3D" id="1.20.120.1750">
    <property type="match status" value="1"/>
</dbReference>
<proteinExistence type="predicted"/>
<reference evidence="6 7" key="1">
    <citation type="journal article" date="2014" name="BMC Genomics">
        <title>Genome sequencing of four Aureobasidium pullulans varieties: biotechnological potential, stress tolerance, and description of new species.</title>
        <authorList>
            <person name="Gostin Ar C."/>
            <person name="Ohm R.A."/>
            <person name="Kogej T."/>
            <person name="Sonjak S."/>
            <person name="Turk M."/>
            <person name="Zajc J."/>
            <person name="Zalar P."/>
            <person name="Grube M."/>
            <person name="Sun H."/>
            <person name="Han J."/>
            <person name="Sharma A."/>
            <person name="Chiniquy J."/>
            <person name="Ngan C.Y."/>
            <person name="Lipzen A."/>
            <person name="Barry K."/>
            <person name="Grigoriev I.V."/>
            <person name="Gunde-Cimerman N."/>
        </authorList>
    </citation>
    <scope>NUCLEOTIDE SEQUENCE [LARGE SCALE GENOMIC DNA]</scope>
    <source>
        <strain evidence="6 7">CBS 147.97</strain>
    </source>
</reference>
<dbReference type="InterPro" id="IPR002867">
    <property type="entry name" value="IBR_dom"/>
</dbReference>